<gene>
    <name evidence="2" type="ORF">JJJ17_16445</name>
</gene>
<evidence type="ECO:0000313" key="2">
    <source>
        <dbReference type="EMBL" id="MBK4217521.1"/>
    </source>
</evidence>
<dbReference type="PANTHER" id="PTHR36513:SF1">
    <property type="entry name" value="TRANSMEMBRANE PROTEIN"/>
    <property type="match status" value="1"/>
</dbReference>
<dbReference type="AlphaFoldDB" id="A0A934SEQ5"/>
<dbReference type="GO" id="GO:0016787">
    <property type="term" value="F:hydrolase activity"/>
    <property type="evidence" value="ECO:0007669"/>
    <property type="project" value="UniProtKB-KW"/>
</dbReference>
<feature type="chain" id="PRO_5037964143" evidence="1">
    <location>
        <begin position="21"/>
        <end position="363"/>
    </location>
</feature>
<accession>A0A934SEQ5</accession>
<keyword evidence="2" id="KW-0378">Hydrolase</keyword>
<organism evidence="2 3">
    <name type="scientific">Paracoccus caeni</name>
    <dbReference type="NCBI Taxonomy" id="657651"/>
    <lineage>
        <taxon>Bacteria</taxon>
        <taxon>Pseudomonadati</taxon>
        <taxon>Pseudomonadota</taxon>
        <taxon>Alphaproteobacteria</taxon>
        <taxon>Rhodobacterales</taxon>
        <taxon>Paracoccaceae</taxon>
        <taxon>Paracoccus</taxon>
    </lineage>
</organism>
<dbReference type="PIRSF" id="PIRSF033909">
    <property type="entry name" value="UCP033909"/>
    <property type="match status" value="1"/>
</dbReference>
<dbReference type="Proteomes" id="UP000640485">
    <property type="component" value="Unassembled WGS sequence"/>
</dbReference>
<dbReference type="EMBL" id="JAEPRQ010000007">
    <property type="protein sequence ID" value="MBK4217521.1"/>
    <property type="molecule type" value="Genomic_DNA"/>
</dbReference>
<proteinExistence type="predicted"/>
<dbReference type="InterPro" id="IPR010297">
    <property type="entry name" value="DUF900_hydrolase"/>
</dbReference>
<dbReference type="Gene3D" id="3.40.50.1820">
    <property type="entry name" value="alpha/beta hydrolase"/>
    <property type="match status" value="1"/>
</dbReference>
<feature type="signal peptide" evidence="1">
    <location>
        <begin position="1"/>
        <end position="20"/>
    </location>
</feature>
<dbReference type="InterPro" id="IPR029058">
    <property type="entry name" value="AB_hydrolase_fold"/>
</dbReference>
<dbReference type="Pfam" id="PF05990">
    <property type="entry name" value="DUF900"/>
    <property type="match status" value="1"/>
</dbReference>
<sequence length="363" mass="39329">MFARQILIPTLLCLALAACSARPPIETLAPVAVQPPADAKLVQIYAATTRQRLADRPYAFGAGRAEGLSYAAFQISVPPGHQPGKIEWPDGPPDPQTDFVTLRQQIMSPAAFADALRGKDAGVFVHGYNHSFQEALFRTAQMGADSHLTASPILFSWPSEGSTAAYLADRDGVDYSRDALTDLLTELARQRSANGRVAILAHSMGARLTMEALRQLRLQGRDDVLARLDVVLAAPDIDIDTFREQARVIGPMQEPITVLVASDDKALAISARVSSGRQRVGSIDIRNPQIRRAMEHSGMRVIDISSIQPDQFAHDRYIDLISLYPQLEATQGATPGTGIRRAGAFIFDSVGMTFDSIGNVLAD</sequence>
<evidence type="ECO:0000256" key="1">
    <source>
        <dbReference type="SAM" id="SignalP"/>
    </source>
</evidence>
<comment type="caution">
    <text evidence="2">The sequence shown here is derived from an EMBL/GenBank/DDBJ whole genome shotgun (WGS) entry which is preliminary data.</text>
</comment>
<name>A0A934SEQ5_9RHOB</name>
<protein>
    <submittedName>
        <fullName evidence="2">Alpha/beta fold hydrolase</fullName>
    </submittedName>
</protein>
<dbReference type="SUPFAM" id="SSF53474">
    <property type="entry name" value="alpha/beta-Hydrolases"/>
    <property type="match status" value="1"/>
</dbReference>
<keyword evidence="3" id="KW-1185">Reference proteome</keyword>
<dbReference type="PANTHER" id="PTHR36513">
    <property type="entry name" value="ABC TRANSMEMBRANE TYPE-1 DOMAIN-CONTAINING PROTEIN"/>
    <property type="match status" value="1"/>
</dbReference>
<dbReference type="RefSeq" id="WP_200688323.1">
    <property type="nucleotide sequence ID" value="NZ_JAEPRQ010000007.1"/>
</dbReference>
<dbReference type="PROSITE" id="PS51257">
    <property type="entry name" value="PROKAR_LIPOPROTEIN"/>
    <property type="match status" value="1"/>
</dbReference>
<keyword evidence="1" id="KW-0732">Signal</keyword>
<evidence type="ECO:0000313" key="3">
    <source>
        <dbReference type="Proteomes" id="UP000640485"/>
    </source>
</evidence>
<dbReference type="InterPro" id="IPR014586">
    <property type="entry name" value="UCP033909"/>
</dbReference>
<reference evidence="2" key="1">
    <citation type="submission" date="2021-01" db="EMBL/GenBank/DDBJ databases">
        <title>Paracoccus amoyensis sp. nov., isolated from the surface seawater along the coast of Xiamen Island, China.</title>
        <authorList>
            <person name="Lyu L."/>
        </authorList>
    </citation>
    <scope>NUCLEOTIDE SEQUENCE</scope>
    <source>
        <strain evidence="2">MJ17</strain>
    </source>
</reference>